<name>A0ABX6QMT3_9HYPH</name>
<dbReference type="PANTHER" id="PTHR33121">
    <property type="entry name" value="CYCLIC DI-GMP PHOSPHODIESTERASE PDEF"/>
    <property type="match status" value="1"/>
</dbReference>
<accession>A0ABX6QMT3</accession>
<evidence type="ECO:0000259" key="1">
    <source>
        <dbReference type="PROSITE" id="PS50883"/>
    </source>
</evidence>
<feature type="domain" description="EAL" evidence="1">
    <location>
        <begin position="7"/>
        <end position="262"/>
    </location>
</feature>
<organism evidence="2 3">
    <name type="scientific">Peteryoungia desertarenae</name>
    <dbReference type="NCBI Taxonomy" id="1813451"/>
    <lineage>
        <taxon>Bacteria</taxon>
        <taxon>Pseudomonadati</taxon>
        <taxon>Pseudomonadota</taxon>
        <taxon>Alphaproteobacteria</taxon>
        <taxon>Hyphomicrobiales</taxon>
        <taxon>Rhizobiaceae</taxon>
        <taxon>Peteryoungia</taxon>
    </lineage>
</organism>
<gene>
    <name evidence="2" type="ORF">FE840_009600</name>
</gene>
<proteinExistence type="predicted"/>
<dbReference type="EMBL" id="CP058350">
    <property type="protein sequence ID" value="QLF69777.1"/>
    <property type="molecule type" value="Genomic_DNA"/>
</dbReference>
<evidence type="ECO:0000313" key="2">
    <source>
        <dbReference type="EMBL" id="QLF69777.1"/>
    </source>
</evidence>
<dbReference type="Pfam" id="PF00563">
    <property type="entry name" value="EAL"/>
    <property type="match status" value="1"/>
</dbReference>
<dbReference type="Gene3D" id="3.20.20.450">
    <property type="entry name" value="EAL domain"/>
    <property type="match status" value="1"/>
</dbReference>
<sequence length="268" mass="30321">MDSGLNHIVLAHNAKRALSRGRFFLTYQPIYSVGTREVDSVETLLRWRMSDGQLAAAEQFSSIFRDPVLSRAICDFVIDNTVRQASLWDYEGHEYGRLAINTTVHDLISGALPWRLMDRLDLYAVTPERIEIEVPAAALDQPQASAVEATVLQLHRMGFAVTMDNFMPSQQNLEPLRRLPFQRVKIHRAVLRDTLAGPVQRQTMRDLVDLCHDRNMAITASGVEDEHQMETALELGFDSIQGYFVCLPKEAELVPRVCQVMNLQGRTG</sequence>
<dbReference type="Proteomes" id="UP000308530">
    <property type="component" value="Chromosome"/>
</dbReference>
<dbReference type="PANTHER" id="PTHR33121:SF70">
    <property type="entry name" value="SIGNALING PROTEIN YKOW"/>
    <property type="match status" value="1"/>
</dbReference>
<reference evidence="2 3" key="1">
    <citation type="submission" date="2020-06" db="EMBL/GenBank/DDBJ databases">
        <title>Genome sequence of Rhizobium sp strain ADMK78.</title>
        <authorList>
            <person name="Rahi P."/>
        </authorList>
    </citation>
    <scope>NUCLEOTIDE SEQUENCE [LARGE SCALE GENOMIC DNA]</scope>
    <source>
        <strain evidence="2 3">ADMK78</strain>
    </source>
</reference>
<dbReference type="SMART" id="SM00052">
    <property type="entry name" value="EAL"/>
    <property type="match status" value="1"/>
</dbReference>
<evidence type="ECO:0000313" key="3">
    <source>
        <dbReference type="Proteomes" id="UP000308530"/>
    </source>
</evidence>
<dbReference type="InterPro" id="IPR035919">
    <property type="entry name" value="EAL_sf"/>
</dbReference>
<dbReference type="SUPFAM" id="SSF141868">
    <property type="entry name" value="EAL domain-like"/>
    <property type="match status" value="1"/>
</dbReference>
<protein>
    <submittedName>
        <fullName evidence="2">EAL domain-containing protein</fullName>
    </submittedName>
</protein>
<dbReference type="RefSeq" id="WP_138288304.1">
    <property type="nucleotide sequence ID" value="NZ_CP058350.1"/>
</dbReference>
<dbReference type="PROSITE" id="PS50883">
    <property type="entry name" value="EAL"/>
    <property type="match status" value="1"/>
</dbReference>
<keyword evidence="3" id="KW-1185">Reference proteome</keyword>
<dbReference type="InterPro" id="IPR050706">
    <property type="entry name" value="Cyclic-di-GMP_PDE-like"/>
</dbReference>
<dbReference type="InterPro" id="IPR001633">
    <property type="entry name" value="EAL_dom"/>
</dbReference>
<dbReference type="CDD" id="cd01948">
    <property type="entry name" value="EAL"/>
    <property type="match status" value="1"/>
</dbReference>